<dbReference type="RefSeq" id="WP_071480124.1">
    <property type="nucleotide sequence ID" value="NZ_CP024899.1"/>
</dbReference>
<evidence type="ECO:0000313" key="3">
    <source>
        <dbReference type="Proteomes" id="UP000228948"/>
    </source>
</evidence>
<dbReference type="AlphaFoldDB" id="A0A2K8KC91"/>
<dbReference type="SUPFAM" id="SSF141371">
    <property type="entry name" value="PilZ domain-like"/>
    <property type="match status" value="1"/>
</dbReference>
<dbReference type="Proteomes" id="UP000228948">
    <property type="component" value="Chromosome"/>
</dbReference>
<feature type="domain" description="PilZ" evidence="1">
    <location>
        <begin position="2"/>
        <end position="86"/>
    </location>
</feature>
<sequence>MRHSKRSVSNATGQLIRGTQSDLVRIEDVSLEGVKLSGAKNIEVGEIVKIHSKGTVFFVKIVWTQGLTCGAQFQLDTGRDEIARFLRAVLGNDKGRLRFDSTFHELSSAKRMQ</sequence>
<accession>A0A2K8KC91</accession>
<evidence type="ECO:0000259" key="1">
    <source>
        <dbReference type="Pfam" id="PF07238"/>
    </source>
</evidence>
<organism evidence="2 3">
    <name type="scientific">Roseinatronobacter bogoriensis subsp. barguzinensis</name>
    <dbReference type="NCBI Taxonomy" id="441209"/>
    <lineage>
        <taxon>Bacteria</taxon>
        <taxon>Pseudomonadati</taxon>
        <taxon>Pseudomonadota</taxon>
        <taxon>Alphaproteobacteria</taxon>
        <taxon>Rhodobacterales</taxon>
        <taxon>Paracoccaceae</taxon>
        <taxon>Roseinatronobacter</taxon>
    </lineage>
</organism>
<reference evidence="2 3" key="1">
    <citation type="submission" date="2017-11" db="EMBL/GenBank/DDBJ databases">
        <title>Revised Sequence and Annotation of the Rhodobaca barguzinensis strain alga05 Genome.</title>
        <authorList>
            <person name="Kopejtka K."/>
            <person name="Tomasch J.M."/>
            <person name="Bunk B."/>
            <person name="Koblizek M."/>
        </authorList>
    </citation>
    <scope>NUCLEOTIDE SEQUENCE [LARGE SCALE GENOMIC DNA]</scope>
    <source>
        <strain evidence="3">alga05</strain>
    </source>
</reference>
<proteinExistence type="predicted"/>
<keyword evidence="3" id="KW-1185">Reference proteome</keyword>
<name>A0A2K8KC91_9RHOB</name>
<protein>
    <recommendedName>
        <fullName evidence="1">PilZ domain-containing protein</fullName>
    </recommendedName>
</protein>
<dbReference type="Pfam" id="PF07238">
    <property type="entry name" value="PilZ"/>
    <property type="match status" value="1"/>
</dbReference>
<evidence type="ECO:0000313" key="2">
    <source>
        <dbReference type="EMBL" id="ATX65325.1"/>
    </source>
</evidence>
<dbReference type="EMBL" id="CP024899">
    <property type="protein sequence ID" value="ATX65325.1"/>
    <property type="molecule type" value="Genomic_DNA"/>
</dbReference>
<dbReference type="InterPro" id="IPR009875">
    <property type="entry name" value="PilZ_domain"/>
</dbReference>
<dbReference type="GO" id="GO:0035438">
    <property type="term" value="F:cyclic-di-GMP binding"/>
    <property type="evidence" value="ECO:0007669"/>
    <property type="project" value="InterPro"/>
</dbReference>
<gene>
    <name evidence="2" type="ORF">BG454_05375</name>
</gene>
<dbReference type="KEGG" id="rbg:BG454_05375"/>